<name>A0A4R3LL19_9HYPH</name>
<proteinExistence type="predicted"/>
<sequence>MNRFFVTFRTAAILVVGGIAAALLFAVLGSLLVALGLFAIVAAVAGGLHFLIFGRGRVAPVQRSPDGYDMIDITPPRPPRHKR</sequence>
<dbReference type="Proteomes" id="UP000294664">
    <property type="component" value="Unassembled WGS sequence"/>
</dbReference>
<keyword evidence="3" id="KW-1185">Reference proteome</keyword>
<gene>
    <name evidence="2" type="ORF">EDC64_12131</name>
</gene>
<organism evidence="2 3">
    <name type="scientific">Aquabacter spiritensis</name>
    <dbReference type="NCBI Taxonomy" id="933073"/>
    <lineage>
        <taxon>Bacteria</taxon>
        <taxon>Pseudomonadati</taxon>
        <taxon>Pseudomonadota</taxon>
        <taxon>Alphaproteobacteria</taxon>
        <taxon>Hyphomicrobiales</taxon>
        <taxon>Xanthobacteraceae</taxon>
        <taxon>Aquabacter</taxon>
    </lineage>
</organism>
<evidence type="ECO:0000256" key="1">
    <source>
        <dbReference type="SAM" id="Phobius"/>
    </source>
</evidence>
<dbReference type="EMBL" id="SMAI01000021">
    <property type="protein sequence ID" value="TCT00611.1"/>
    <property type="molecule type" value="Genomic_DNA"/>
</dbReference>
<keyword evidence="1" id="KW-0812">Transmembrane</keyword>
<feature type="transmembrane region" description="Helical" evidence="1">
    <location>
        <begin position="7"/>
        <end position="27"/>
    </location>
</feature>
<accession>A0A4R3LL19</accession>
<keyword evidence="1" id="KW-1133">Transmembrane helix</keyword>
<reference evidence="2 3" key="1">
    <citation type="submission" date="2019-03" db="EMBL/GenBank/DDBJ databases">
        <title>Genomic Encyclopedia of Type Strains, Phase IV (KMG-IV): sequencing the most valuable type-strain genomes for metagenomic binning, comparative biology and taxonomic classification.</title>
        <authorList>
            <person name="Goeker M."/>
        </authorList>
    </citation>
    <scope>NUCLEOTIDE SEQUENCE [LARGE SCALE GENOMIC DNA]</scope>
    <source>
        <strain evidence="2 3">DSM 9035</strain>
    </source>
</reference>
<dbReference type="AlphaFoldDB" id="A0A4R3LL19"/>
<comment type="caution">
    <text evidence="2">The sequence shown here is derived from an EMBL/GenBank/DDBJ whole genome shotgun (WGS) entry which is preliminary data.</text>
</comment>
<evidence type="ECO:0000313" key="2">
    <source>
        <dbReference type="EMBL" id="TCT00611.1"/>
    </source>
</evidence>
<keyword evidence="1" id="KW-0472">Membrane</keyword>
<evidence type="ECO:0000313" key="3">
    <source>
        <dbReference type="Proteomes" id="UP000294664"/>
    </source>
</evidence>
<protein>
    <submittedName>
        <fullName evidence="2">Uncharacterized protein</fullName>
    </submittedName>
</protein>
<feature type="transmembrane region" description="Helical" evidence="1">
    <location>
        <begin position="33"/>
        <end position="53"/>
    </location>
</feature>